<dbReference type="Gene3D" id="3.80.10.10">
    <property type="entry name" value="Ribonuclease Inhibitor"/>
    <property type="match status" value="1"/>
</dbReference>
<feature type="compositionally biased region" description="Basic and acidic residues" evidence="2">
    <location>
        <begin position="258"/>
        <end position="280"/>
    </location>
</feature>
<feature type="compositionally biased region" description="Pro residues" evidence="2">
    <location>
        <begin position="458"/>
        <end position="470"/>
    </location>
</feature>
<feature type="coiled-coil region" evidence="1">
    <location>
        <begin position="573"/>
        <end position="614"/>
    </location>
</feature>
<proteinExistence type="predicted"/>
<evidence type="ECO:0000256" key="2">
    <source>
        <dbReference type="SAM" id="MobiDB-lite"/>
    </source>
</evidence>
<sequence>MGHSRLKKWRKDLEEEYKTIIKSHSTSIIPDVIESFQNSKYGSIEIHLTNPDNHITLSKIKALSQFICDHIVDISKVELKRQKISSDLLQILLISVSSIPEGLNYSPVQSLILDHCDMDHRCGEIISQMLEAESCNLASLFLPGNPRLTSGAISILNALPPSLTSLDLSDCGLSSSVWVVLGELLQINTNLLELKLDRNNLSILTQKGKEMSYFLVFAQSLTSPFCSLEKLSLKQCHISGRCGIILREAFLLAKKGEMDRETRRRNRHEESLKKSDEKPSLHLTRLQDGPEQISDTGDMMSGSFEYEEHDLVDITPDESKSEDDKEDNEDGGAFDREKLDDIPRHFPRGCSLKDLDVSFNNFSHHLKKDIENIVMKGEQIDPLYYEKLKKKAKQDARQRKDSSPVSLTELRSTRWSYGVKSSGSGNTSGFAPSSSHSPKIRTPKRRTPRSSKFGKHPPASPHPLPLPSPPIHLGSSSSKPAKSPLQTSLVRRSPKAPKHHHALITEKAERAEKAERGERAERGEKKVDKVGVDSNSTFPTLCKKYKDLIFAASSESNPLARTILQGIRDFKSMQVVQTDNERLKKEQERTLEEFERIKKENETLYLQVAELQKRCSKISDTTDSGRKEDVPKIDHIEKEDDDDEGGWREEAELSAKKISEQAKEISNLKKSLAHTSKIVKNMKLEAERNNKINSFLKNRLSEEMSNFQSEKDSLRDEIDKLKRKCRYAAEEEEEEREEEEEEEEEGGWDDILGEDGEDQDAIRTLYVDSREGERGEREEEEEEEEEEEDRGEEEEEELIDEIEMGGEGIVEDEFDSTPLKRCISDQSIPFHSSNLTLDELAETDLTIKDIHN</sequence>
<reference evidence="3" key="1">
    <citation type="submission" date="2022-03" db="EMBL/GenBank/DDBJ databases">
        <title>Draft genome sequence of Aduncisulcus paluster, a free-living microaerophilic Fornicata.</title>
        <authorList>
            <person name="Yuyama I."/>
            <person name="Kume K."/>
            <person name="Tamura T."/>
            <person name="Inagaki Y."/>
            <person name="Hashimoto T."/>
        </authorList>
    </citation>
    <scope>NUCLEOTIDE SEQUENCE</scope>
    <source>
        <strain evidence="3">NY0171</strain>
    </source>
</reference>
<feature type="compositionally biased region" description="Basic and acidic residues" evidence="2">
    <location>
        <begin position="768"/>
        <end position="777"/>
    </location>
</feature>
<evidence type="ECO:0000313" key="3">
    <source>
        <dbReference type="EMBL" id="GKT35306.1"/>
    </source>
</evidence>
<feature type="compositionally biased region" description="Basic and acidic residues" evidence="2">
    <location>
        <begin position="503"/>
        <end position="527"/>
    </location>
</feature>
<feature type="compositionally biased region" description="Basic residues" evidence="2">
    <location>
        <begin position="492"/>
        <end position="502"/>
    </location>
</feature>
<dbReference type="SUPFAM" id="SSF52047">
    <property type="entry name" value="RNI-like"/>
    <property type="match status" value="1"/>
</dbReference>
<feature type="region of interest" description="Disordered" evidence="2">
    <location>
        <begin position="258"/>
        <end position="300"/>
    </location>
</feature>
<dbReference type="Proteomes" id="UP001057375">
    <property type="component" value="Unassembled WGS sequence"/>
</dbReference>
<evidence type="ECO:0000313" key="4">
    <source>
        <dbReference type="Proteomes" id="UP001057375"/>
    </source>
</evidence>
<feature type="region of interest" description="Disordered" evidence="2">
    <location>
        <begin position="727"/>
        <end position="798"/>
    </location>
</feature>
<accession>A0ABQ5KS61</accession>
<protein>
    <submittedName>
        <fullName evidence="3">Uncharacterized protein</fullName>
    </submittedName>
</protein>
<comment type="caution">
    <text evidence="3">The sequence shown here is derived from an EMBL/GenBank/DDBJ whole genome shotgun (WGS) entry which is preliminary data.</text>
</comment>
<feature type="compositionally biased region" description="Basic and acidic residues" evidence="2">
    <location>
        <begin position="313"/>
        <end position="323"/>
    </location>
</feature>
<feature type="compositionally biased region" description="Polar residues" evidence="2">
    <location>
        <begin position="416"/>
        <end position="436"/>
    </location>
</feature>
<gene>
    <name evidence="3" type="ORF">ADUPG1_008490</name>
</gene>
<feature type="region of interest" description="Disordered" evidence="2">
    <location>
        <begin position="313"/>
        <end position="340"/>
    </location>
</feature>
<dbReference type="EMBL" id="BQXS01010963">
    <property type="protein sequence ID" value="GKT35306.1"/>
    <property type="molecule type" value="Genomic_DNA"/>
</dbReference>
<name>A0ABQ5KS61_9EUKA</name>
<dbReference type="InterPro" id="IPR032675">
    <property type="entry name" value="LRR_dom_sf"/>
</dbReference>
<feature type="compositionally biased region" description="Basic residues" evidence="2">
    <location>
        <begin position="438"/>
        <end position="455"/>
    </location>
</feature>
<feature type="region of interest" description="Disordered" evidence="2">
    <location>
        <begin position="416"/>
        <end position="527"/>
    </location>
</feature>
<keyword evidence="1" id="KW-0175">Coiled coil</keyword>
<organism evidence="3 4">
    <name type="scientific">Aduncisulcus paluster</name>
    <dbReference type="NCBI Taxonomy" id="2918883"/>
    <lineage>
        <taxon>Eukaryota</taxon>
        <taxon>Metamonada</taxon>
        <taxon>Carpediemonas-like organisms</taxon>
        <taxon>Aduncisulcus</taxon>
    </lineage>
</organism>
<feature type="compositionally biased region" description="Acidic residues" evidence="2">
    <location>
        <begin position="730"/>
        <end position="759"/>
    </location>
</feature>
<keyword evidence="4" id="KW-1185">Reference proteome</keyword>
<evidence type="ECO:0000256" key="1">
    <source>
        <dbReference type="SAM" id="Coils"/>
    </source>
</evidence>
<feature type="compositionally biased region" description="Acidic residues" evidence="2">
    <location>
        <begin position="778"/>
        <end position="798"/>
    </location>
</feature>